<evidence type="ECO:0000313" key="1">
    <source>
        <dbReference type="EMBL" id="QIZ71695.1"/>
    </source>
</evidence>
<reference evidence="1 2" key="1">
    <citation type="submission" date="2020-04" db="EMBL/GenBank/DDBJ databases">
        <authorList>
            <person name="Basu S."/>
            <person name="Maruthanayagam V."/>
            <person name="Chakraborty S."/>
            <person name="Pramanik A."/>
            <person name="Mukherjee J."/>
            <person name="Brink B."/>
        </authorList>
    </citation>
    <scope>NUCLEOTIDE SEQUENCE [LARGE SCALE GENOMIC DNA]</scope>
    <source>
        <strain evidence="1 2">AP17</strain>
    </source>
</reference>
<proteinExistence type="predicted"/>
<dbReference type="RefSeq" id="WP_168569847.1">
    <property type="nucleotide sequence ID" value="NZ_CP051167.1"/>
</dbReference>
<name>A0A6H1TZ59_9CYAN</name>
<accession>A0A6H1TZ59</accession>
<gene>
    <name evidence="1" type="ORF">HCG48_14815</name>
</gene>
<dbReference type="Proteomes" id="UP000500857">
    <property type="component" value="Chromosome"/>
</dbReference>
<evidence type="ECO:0000313" key="2">
    <source>
        <dbReference type="Proteomes" id="UP000500857"/>
    </source>
</evidence>
<dbReference type="EMBL" id="CP051167">
    <property type="protein sequence ID" value="QIZ71695.1"/>
    <property type="molecule type" value="Genomic_DNA"/>
</dbReference>
<sequence length="183" mass="21624">MDIFSPESLLLARHWESYRELLEIEPQLEREIGEFLAAIESELIKQAWWKNEWSFVAYEQSEIYIANQNWVSQYEEFVLSIGLEGVTPNRLFGREHPPQFYVKSSDYNLCKLLTDKLADRESLEFVEMDYSSSRYLLTKPLPKVLPEEVEQFGEVVKPQIVEFLSFYAQLLWEFNPIIEEAIG</sequence>
<organism evidence="1 2">
    <name type="scientific">Oxynema aestuarii AP17</name>
    <dbReference type="NCBI Taxonomy" id="2064643"/>
    <lineage>
        <taxon>Bacteria</taxon>
        <taxon>Bacillati</taxon>
        <taxon>Cyanobacteriota</taxon>
        <taxon>Cyanophyceae</taxon>
        <taxon>Oscillatoriophycideae</taxon>
        <taxon>Oscillatoriales</taxon>
        <taxon>Oscillatoriaceae</taxon>
        <taxon>Oxynema</taxon>
        <taxon>Oxynema aestuarii</taxon>
    </lineage>
</organism>
<dbReference type="KEGG" id="oxy:HCG48_14815"/>
<protein>
    <submittedName>
        <fullName evidence="1">Uncharacterized protein</fullName>
    </submittedName>
</protein>
<dbReference type="AlphaFoldDB" id="A0A6H1TZ59"/>
<keyword evidence="2" id="KW-1185">Reference proteome</keyword>